<evidence type="ECO:0000313" key="3">
    <source>
        <dbReference type="EMBL" id="OQE26266.1"/>
    </source>
</evidence>
<name>A0A1V6TJB8_9EURO</name>
<dbReference type="AlphaFoldDB" id="A0A1V6TJB8"/>
<accession>A0A1V6TJB8</accession>
<evidence type="ECO:0000313" key="4">
    <source>
        <dbReference type="Proteomes" id="UP000191285"/>
    </source>
</evidence>
<keyword evidence="2" id="KW-0472">Membrane</keyword>
<protein>
    <submittedName>
        <fullName evidence="3">Uncharacterized protein</fullName>
    </submittedName>
</protein>
<evidence type="ECO:0000256" key="2">
    <source>
        <dbReference type="SAM" id="Phobius"/>
    </source>
</evidence>
<dbReference type="Proteomes" id="UP000191285">
    <property type="component" value="Unassembled WGS sequence"/>
</dbReference>
<feature type="transmembrane region" description="Helical" evidence="2">
    <location>
        <begin position="161"/>
        <end position="186"/>
    </location>
</feature>
<comment type="caution">
    <text evidence="3">The sequence shown here is derived from an EMBL/GenBank/DDBJ whole genome shotgun (WGS) entry which is preliminary data.</text>
</comment>
<keyword evidence="2" id="KW-0812">Transmembrane</keyword>
<sequence>MRTVSYSSVLTRTGNSWIGTQETDSQVFELFPLILVPEEAERKPLGCISGGLRWAWFVYSNVFVVESLEVEKFDFVNRVEEYMLAARRILYWVASLEILLWIAYSAFHTNRSHHRAGRNAGLFALLGSFIFHALAFTWAVVSMQWGITHQNQNWGVSSQLAVTILELISTATAYLGILLTCMKLAVLGDDLNDKTYEPAIWTEEEARPVSQDVSRPVSPTDEGSEYSFKRRKFGPVEKDTLRDPVEVEGSTEAVIEMEGSGQKAMELDGGPSREIFQMEDSSRQRFEMLGSINPVFEADSGISTPVTDEKIER</sequence>
<evidence type="ECO:0000256" key="1">
    <source>
        <dbReference type="SAM" id="MobiDB-lite"/>
    </source>
</evidence>
<feature type="transmembrane region" description="Helical" evidence="2">
    <location>
        <begin position="89"/>
        <end position="107"/>
    </location>
</feature>
<dbReference type="OrthoDB" id="4365770at2759"/>
<reference evidence="4" key="1">
    <citation type="journal article" date="2017" name="Nat. Microbiol.">
        <title>Global analysis of biosynthetic gene clusters reveals vast potential of secondary metabolite production in Penicillium species.</title>
        <authorList>
            <person name="Nielsen J.C."/>
            <person name="Grijseels S."/>
            <person name="Prigent S."/>
            <person name="Ji B."/>
            <person name="Dainat J."/>
            <person name="Nielsen K.F."/>
            <person name="Frisvad J.C."/>
            <person name="Workman M."/>
            <person name="Nielsen J."/>
        </authorList>
    </citation>
    <scope>NUCLEOTIDE SEQUENCE [LARGE SCALE GENOMIC DNA]</scope>
    <source>
        <strain evidence="4">IBT 24891</strain>
    </source>
</reference>
<feature type="transmembrane region" description="Helical" evidence="2">
    <location>
        <begin position="119"/>
        <end position="141"/>
    </location>
</feature>
<gene>
    <name evidence="3" type="ORF">PENSTE_c005G08619</name>
</gene>
<feature type="region of interest" description="Disordered" evidence="1">
    <location>
        <begin position="207"/>
        <end position="226"/>
    </location>
</feature>
<dbReference type="EMBL" id="MLKD01000005">
    <property type="protein sequence ID" value="OQE26266.1"/>
    <property type="molecule type" value="Genomic_DNA"/>
</dbReference>
<keyword evidence="4" id="KW-1185">Reference proteome</keyword>
<keyword evidence="2" id="KW-1133">Transmembrane helix</keyword>
<proteinExistence type="predicted"/>
<organism evidence="3 4">
    <name type="scientific">Penicillium steckii</name>
    <dbReference type="NCBI Taxonomy" id="303698"/>
    <lineage>
        <taxon>Eukaryota</taxon>
        <taxon>Fungi</taxon>
        <taxon>Dikarya</taxon>
        <taxon>Ascomycota</taxon>
        <taxon>Pezizomycotina</taxon>
        <taxon>Eurotiomycetes</taxon>
        <taxon>Eurotiomycetidae</taxon>
        <taxon>Eurotiales</taxon>
        <taxon>Aspergillaceae</taxon>
        <taxon>Penicillium</taxon>
    </lineage>
</organism>